<feature type="region of interest" description="Disordered" evidence="1">
    <location>
        <begin position="135"/>
        <end position="182"/>
    </location>
</feature>
<feature type="compositionally biased region" description="Acidic residues" evidence="1">
    <location>
        <begin position="620"/>
        <end position="635"/>
    </location>
</feature>
<feature type="compositionally biased region" description="Low complexity" evidence="1">
    <location>
        <begin position="243"/>
        <end position="258"/>
    </location>
</feature>
<dbReference type="PANTHER" id="PTHR37327">
    <property type="entry name" value="CHROMOSOME 1, WHOLE GENOME SHOTGUN SEQUENCE"/>
    <property type="match status" value="1"/>
</dbReference>
<feature type="region of interest" description="Disordered" evidence="1">
    <location>
        <begin position="468"/>
        <end position="594"/>
    </location>
</feature>
<feature type="region of interest" description="Disordered" evidence="1">
    <location>
        <begin position="227"/>
        <end position="308"/>
    </location>
</feature>
<dbReference type="InterPro" id="IPR036181">
    <property type="entry name" value="MIT_dom_sf"/>
</dbReference>
<feature type="domain" description="MIT" evidence="2">
    <location>
        <begin position="311"/>
        <end position="375"/>
    </location>
</feature>
<dbReference type="PANTHER" id="PTHR37327:SF1">
    <property type="entry name" value="MICROTUBULE INTERACTING AND TRANSPORT DOMAIN-CONTAINING PROTEIN"/>
    <property type="match status" value="1"/>
</dbReference>
<dbReference type="EMBL" id="NCSJ02000154">
    <property type="protein sequence ID" value="RFU28705.1"/>
    <property type="molecule type" value="Genomic_DNA"/>
</dbReference>
<dbReference type="Gene3D" id="1.20.58.80">
    <property type="entry name" value="Phosphotransferase system, lactose/cellobiose-type IIA subunit"/>
    <property type="match status" value="1"/>
</dbReference>
<gene>
    <name evidence="3" type="ORF">B7463_g7632</name>
</gene>
<dbReference type="OMA" id="PNANYMG"/>
<evidence type="ECO:0000313" key="3">
    <source>
        <dbReference type="EMBL" id="RFU28705.1"/>
    </source>
</evidence>
<feature type="compositionally biased region" description="Basic and acidic residues" evidence="1">
    <location>
        <begin position="806"/>
        <end position="819"/>
    </location>
</feature>
<feature type="compositionally biased region" description="Acidic residues" evidence="1">
    <location>
        <begin position="405"/>
        <end position="423"/>
    </location>
</feature>
<dbReference type="STRING" id="5539.A0A3E2H5M5"/>
<feature type="non-terminal residue" evidence="3">
    <location>
        <position position="1"/>
    </location>
</feature>
<feature type="compositionally biased region" description="Low complexity" evidence="1">
    <location>
        <begin position="564"/>
        <end position="578"/>
    </location>
</feature>
<feature type="compositionally biased region" description="Polar residues" evidence="1">
    <location>
        <begin position="920"/>
        <end position="956"/>
    </location>
</feature>
<feature type="region of interest" description="Disordered" evidence="1">
    <location>
        <begin position="35"/>
        <end position="123"/>
    </location>
</feature>
<keyword evidence="4" id="KW-1185">Reference proteome</keyword>
<feature type="compositionally biased region" description="Polar residues" evidence="1">
    <location>
        <begin position="269"/>
        <end position="295"/>
    </location>
</feature>
<accession>A0A3E2H5M5</accession>
<feature type="region of interest" description="Disordered" evidence="1">
    <location>
        <begin position="405"/>
        <end position="426"/>
    </location>
</feature>
<feature type="compositionally biased region" description="Pro residues" evidence="1">
    <location>
        <begin position="162"/>
        <end position="172"/>
    </location>
</feature>
<feature type="region of interest" description="Disordered" evidence="1">
    <location>
        <begin position="612"/>
        <end position="635"/>
    </location>
</feature>
<feature type="compositionally biased region" description="Pro residues" evidence="1">
    <location>
        <begin position="829"/>
        <end position="840"/>
    </location>
</feature>
<feature type="compositionally biased region" description="Pro residues" evidence="1">
    <location>
        <begin position="496"/>
        <end position="513"/>
    </location>
</feature>
<feature type="region of interest" description="Disordered" evidence="1">
    <location>
        <begin position="715"/>
        <end position="956"/>
    </location>
</feature>
<feature type="compositionally biased region" description="Low complexity" evidence="1">
    <location>
        <begin position="135"/>
        <end position="146"/>
    </location>
</feature>
<evidence type="ECO:0000256" key="1">
    <source>
        <dbReference type="SAM" id="MobiDB-lite"/>
    </source>
</evidence>
<feature type="compositionally biased region" description="Polar residues" evidence="1">
    <location>
        <begin position="864"/>
        <end position="873"/>
    </location>
</feature>
<feature type="compositionally biased region" description="Basic and acidic residues" evidence="1">
    <location>
        <begin position="651"/>
        <end position="677"/>
    </location>
</feature>
<feature type="compositionally biased region" description="Basic and acidic residues" evidence="1">
    <location>
        <begin position="520"/>
        <end position="537"/>
    </location>
</feature>
<organism evidence="3 4">
    <name type="scientific">Scytalidium lignicola</name>
    <name type="common">Hyphomycete</name>
    <dbReference type="NCBI Taxonomy" id="5539"/>
    <lineage>
        <taxon>Eukaryota</taxon>
        <taxon>Fungi</taxon>
        <taxon>Dikarya</taxon>
        <taxon>Ascomycota</taxon>
        <taxon>Pezizomycotina</taxon>
        <taxon>Leotiomycetes</taxon>
        <taxon>Leotiomycetes incertae sedis</taxon>
        <taxon>Scytalidium</taxon>
    </lineage>
</organism>
<reference evidence="3 4" key="1">
    <citation type="submission" date="2018-05" db="EMBL/GenBank/DDBJ databases">
        <title>Draft genome sequence of Scytalidium lignicola DSM 105466, a ubiquitous saprotrophic fungus.</title>
        <authorList>
            <person name="Buettner E."/>
            <person name="Gebauer A.M."/>
            <person name="Hofrichter M."/>
            <person name="Liers C."/>
            <person name="Kellner H."/>
        </authorList>
    </citation>
    <scope>NUCLEOTIDE SEQUENCE [LARGE SCALE GENOMIC DNA]</scope>
    <source>
        <strain evidence="3 4">DSM 105466</strain>
    </source>
</reference>
<name>A0A3E2H5M5_SCYLI</name>
<feature type="region of interest" description="Disordered" evidence="1">
    <location>
        <begin position="651"/>
        <end position="701"/>
    </location>
</feature>
<sequence>MHSFNASERRQPFQIATNSSTTSAIVTVQPIAAALPSQSRAPPVATPRNASVPPYAASGGPADFSNSVTASRPRRRSSTTHSRSSSVGGVKEGLGNLDRWSQSTSSSKASVQHKRSSSFGRRISFSGSGTFNFGSSASTASQHQSSPNKLQKSRPSTANSPSRPPATRPPIEPSYNPQSLLPPIITLPHLQQSVSAGSTPLTGTPSALTPSTAGLLSAATHTIAPDYFGGTWEGSPPRDYLRTKSPSKSRAASSSPNTNGGVTRRPSVSVDTAGTQSRGHSRNRSQAAKGSTDTGSSRDRGNKPPSQKAMLSKALQKANTAVLLDNAQNYEGAMLAYSEACELLHQVMLRTSVDDDRGKLEAIRTTYTTRIGELQKMASNSYDDDKALPARPESFYRADDMQLLEEDQEEEEEEDDEDEDEPAIIETATVTRIVNDESYVSDLPNRAIAPEDVPRRRESLLPSAFDPYQYRYRNTSQQPSYDRSYSKPANLRLAPPYDPQYMPPPLSPRPPLSPIIQERSGYHLDRLNAYDSPDRKPVSKPSNPAHMRAPSNESMSWLDTIDESGASSASSVHSRTSSMGVRRKRIRPASGATEAEFDAALDAAVEAAYDDGFEPAHDLEEAEPEPESFDYDDEDEVIASVRRRVELAKERVRQTEREAALQEEERMLALQRQDTRTTVDTSDGANESEEEEEERILEEMTRGFVMDDFEFGLQSKSALPRESDSSGFSGRTWNSSIGSNPNTAGTALSTVTEDSSVPQVPPPKTPPPTYPPPEHAIPPPPVLDIPPPTPQSVRARRLSGQNAKQLKIETTVKELKEVPEQATSATQPPSMPPPRIPPQPKTAGLPQKQPFSIVSSGRPPVPQSARQASSPFQGPSPLDTTTQGTAALGQTLPNDSQSSVTLPGSGSPGRTHSRAGIRKNFSSSSLKNMRSRNMSVSNLDDGSDMSPITPSSSQFNLREASHRLPAMPSLPTPIATAFKERLNIIPSGGLHLFNSDIHSPETPGSPNPLTADGPIPLEPCPNEYLLRPFWLMRALYQTIAHPKGGYLSTKLFVPRDVWQVKGVKIKAVEDKITNCDFLTAALLKLSKVDTFDADAVLEEMQSLEAILEQVQATLTKKLGSEVGVQSSGNLFKEAAVSTEAEAGNSSKAASVSSKSSFSWRRLRSKNSAAALSSTYASKTSSMEGKDGITTSTLPMMTSTIKPRFAKRDITQVQFSGPNANYMGSLARLFDAAQTIDQIARQVEDPGLKHADKTQVGLELCTRHAAEFFAFYICRFVLTDIGLLLDKFIKRGSEWVLV</sequence>
<feature type="compositionally biased region" description="Low complexity" evidence="1">
    <location>
        <begin position="101"/>
        <end position="110"/>
    </location>
</feature>
<feature type="compositionally biased region" description="Pro residues" evidence="1">
    <location>
        <begin position="759"/>
        <end position="790"/>
    </location>
</feature>
<feature type="compositionally biased region" description="Polar residues" evidence="1">
    <location>
        <begin position="472"/>
        <end position="483"/>
    </location>
</feature>
<feature type="compositionally biased region" description="Low complexity" evidence="1">
    <location>
        <begin position="880"/>
        <end position="892"/>
    </location>
</feature>
<dbReference type="InterPro" id="IPR007330">
    <property type="entry name" value="MIT_dom"/>
</dbReference>
<dbReference type="OrthoDB" id="2245455at2759"/>
<comment type="caution">
    <text evidence="3">The sequence shown here is derived from an EMBL/GenBank/DDBJ whole genome shotgun (WGS) entry which is preliminary data.</text>
</comment>
<evidence type="ECO:0000313" key="4">
    <source>
        <dbReference type="Proteomes" id="UP000258309"/>
    </source>
</evidence>
<feature type="region of interest" description="Disordered" evidence="1">
    <location>
        <begin position="1"/>
        <end position="22"/>
    </location>
</feature>
<dbReference type="Pfam" id="PF04212">
    <property type="entry name" value="MIT"/>
    <property type="match status" value="1"/>
</dbReference>
<dbReference type="SUPFAM" id="SSF116846">
    <property type="entry name" value="MIT domain"/>
    <property type="match status" value="1"/>
</dbReference>
<evidence type="ECO:0000259" key="2">
    <source>
        <dbReference type="Pfam" id="PF04212"/>
    </source>
</evidence>
<feature type="compositionally biased region" description="Polar residues" evidence="1">
    <location>
        <begin position="147"/>
        <end position="161"/>
    </location>
</feature>
<feature type="non-terminal residue" evidence="3">
    <location>
        <position position="1297"/>
    </location>
</feature>
<feature type="compositionally biased region" description="Polar residues" evidence="1">
    <location>
        <begin position="893"/>
        <end position="910"/>
    </location>
</feature>
<feature type="compositionally biased region" description="Acidic residues" evidence="1">
    <location>
        <begin position="686"/>
        <end position="696"/>
    </location>
</feature>
<protein>
    <recommendedName>
        <fullName evidence="2">MIT domain-containing protein</fullName>
    </recommendedName>
</protein>
<feature type="compositionally biased region" description="Polar residues" evidence="1">
    <location>
        <begin position="725"/>
        <end position="757"/>
    </location>
</feature>
<proteinExistence type="predicted"/>
<dbReference type="Proteomes" id="UP000258309">
    <property type="component" value="Unassembled WGS sequence"/>
</dbReference>